<sequence length="224" mass="24934">MKMSGFFTNSVDEKAVEELLSQAMDAAVLEQLAAINCPALNDSALPSHLETRFHNLKYSLPPSAMKPASSSTQSLNLPRKNGFSPCLKETLESRNCSSSQESSEIFPAFKKNPRGELGKKEIMKYPPSWNNVISRRSVSPPVRSGCFLCCPKQASRRKSNNEDRGLVLGLDDELILSDLSSFSVKKQEKMMKKAVMEEEEICREAEKIVKWAKHASAMMDVSGR</sequence>
<name>A0AAW2L245_SESRA</name>
<dbReference type="AlphaFoldDB" id="A0AAW2L245"/>
<comment type="caution">
    <text evidence="1">The sequence shown here is derived from an EMBL/GenBank/DDBJ whole genome shotgun (WGS) entry which is preliminary data.</text>
</comment>
<dbReference type="PANTHER" id="PTHR35692">
    <property type="entry name" value="F26F24.11"/>
    <property type="match status" value="1"/>
</dbReference>
<gene>
    <name evidence="1" type="ORF">Sradi_5630300</name>
</gene>
<proteinExistence type="predicted"/>
<accession>A0AAW2L245</accession>
<reference evidence="1" key="2">
    <citation type="journal article" date="2024" name="Plant">
        <title>Genomic evolution and insights into agronomic trait innovations of Sesamum species.</title>
        <authorList>
            <person name="Miao H."/>
            <person name="Wang L."/>
            <person name="Qu L."/>
            <person name="Liu H."/>
            <person name="Sun Y."/>
            <person name="Le M."/>
            <person name="Wang Q."/>
            <person name="Wei S."/>
            <person name="Zheng Y."/>
            <person name="Lin W."/>
            <person name="Duan Y."/>
            <person name="Cao H."/>
            <person name="Xiong S."/>
            <person name="Wang X."/>
            <person name="Wei L."/>
            <person name="Li C."/>
            <person name="Ma Q."/>
            <person name="Ju M."/>
            <person name="Zhao R."/>
            <person name="Li G."/>
            <person name="Mu C."/>
            <person name="Tian Q."/>
            <person name="Mei H."/>
            <person name="Zhang T."/>
            <person name="Gao T."/>
            <person name="Zhang H."/>
        </authorList>
    </citation>
    <scope>NUCLEOTIDE SEQUENCE</scope>
    <source>
        <strain evidence="1">G02</strain>
    </source>
</reference>
<dbReference type="EMBL" id="JACGWJ010000026">
    <property type="protein sequence ID" value="KAL0312310.1"/>
    <property type="molecule type" value="Genomic_DNA"/>
</dbReference>
<organism evidence="1">
    <name type="scientific">Sesamum radiatum</name>
    <name type="common">Black benniseed</name>
    <dbReference type="NCBI Taxonomy" id="300843"/>
    <lineage>
        <taxon>Eukaryota</taxon>
        <taxon>Viridiplantae</taxon>
        <taxon>Streptophyta</taxon>
        <taxon>Embryophyta</taxon>
        <taxon>Tracheophyta</taxon>
        <taxon>Spermatophyta</taxon>
        <taxon>Magnoliopsida</taxon>
        <taxon>eudicotyledons</taxon>
        <taxon>Gunneridae</taxon>
        <taxon>Pentapetalae</taxon>
        <taxon>asterids</taxon>
        <taxon>lamiids</taxon>
        <taxon>Lamiales</taxon>
        <taxon>Pedaliaceae</taxon>
        <taxon>Sesamum</taxon>
    </lineage>
</organism>
<dbReference type="PANTHER" id="PTHR35692:SF1">
    <property type="entry name" value="F26F24.11"/>
    <property type="match status" value="1"/>
</dbReference>
<evidence type="ECO:0000313" key="1">
    <source>
        <dbReference type="EMBL" id="KAL0312310.1"/>
    </source>
</evidence>
<reference evidence="1" key="1">
    <citation type="submission" date="2020-06" db="EMBL/GenBank/DDBJ databases">
        <authorList>
            <person name="Li T."/>
            <person name="Hu X."/>
            <person name="Zhang T."/>
            <person name="Song X."/>
            <person name="Zhang H."/>
            <person name="Dai N."/>
            <person name="Sheng W."/>
            <person name="Hou X."/>
            <person name="Wei L."/>
        </authorList>
    </citation>
    <scope>NUCLEOTIDE SEQUENCE</scope>
    <source>
        <strain evidence="1">G02</strain>
        <tissue evidence="1">Leaf</tissue>
    </source>
</reference>
<protein>
    <submittedName>
        <fullName evidence="1">Uncharacterized protein</fullName>
    </submittedName>
</protein>